<evidence type="ECO:0000256" key="1">
    <source>
        <dbReference type="ARBA" id="ARBA00004834"/>
    </source>
</evidence>
<evidence type="ECO:0000256" key="5">
    <source>
        <dbReference type="SAM" id="MobiDB-lite"/>
    </source>
</evidence>
<dbReference type="PROSITE" id="PS51257">
    <property type="entry name" value="PROKAR_LIPOPROTEIN"/>
    <property type="match status" value="1"/>
</dbReference>
<dbReference type="SUPFAM" id="SSF75005">
    <property type="entry name" value="Arabinanase/levansucrase/invertase"/>
    <property type="match status" value="1"/>
</dbReference>
<dbReference type="InterPro" id="IPR006710">
    <property type="entry name" value="Glyco_hydro_43"/>
</dbReference>
<evidence type="ECO:0000256" key="2">
    <source>
        <dbReference type="ARBA" id="ARBA00009865"/>
    </source>
</evidence>
<dbReference type="InterPro" id="IPR023296">
    <property type="entry name" value="Glyco_hydro_beta-prop_sf"/>
</dbReference>
<dbReference type="PANTHER" id="PTHR43301">
    <property type="entry name" value="ARABINAN ENDO-1,5-ALPHA-L-ARABINOSIDASE"/>
    <property type="match status" value="1"/>
</dbReference>
<feature type="region of interest" description="Disordered" evidence="5">
    <location>
        <begin position="347"/>
        <end position="383"/>
    </location>
</feature>
<comment type="caution">
    <text evidence="6">The sequence shown here is derived from an EMBL/GenBank/DDBJ whole genome shotgun (WGS) entry which is preliminary data.</text>
</comment>
<name>A0ABU2FZN3_9EURY</name>
<proteinExistence type="inferred from homology"/>
<reference evidence="6 7" key="1">
    <citation type="submission" date="2022-06" db="EMBL/GenBank/DDBJ databases">
        <title>Halogeometricum sp. a new haloarchaeum isolate from saline soil.</title>
        <authorList>
            <person name="Strakova D."/>
            <person name="Galisteo C."/>
            <person name="Sanchez-Porro C."/>
            <person name="Ventosa A."/>
        </authorList>
    </citation>
    <scope>NUCLEOTIDE SEQUENCE [LARGE SCALE GENOMIC DNA]</scope>
    <source>
        <strain evidence="7">S3BR25-2</strain>
    </source>
</reference>
<feature type="compositionally biased region" description="Low complexity" evidence="5">
    <location>
        <begin position="29"/>
        <end position="41"/>
    </location>
</feature>
<comment type="similarity">
    <text evidence="2">Belongs to the glycosyl hydrolase 43 family.</text>
</comment>
<sequence>MHRTVDRRAFLAAVAAASGGCLDGATPERSGATSARSTGASENGDGASEDADATYRNPVFEKVFADPTVVEADDAFYAYATYHPWGGARESSRLIPIARSTDLVNWSDAGAALASMPDWRDADGLGLWAPDVARFDGRYVLYYSYARFGDPNPGIGVAVSPSPRGPFEDRGELLRSDGIGVPNSIDPCLVREGGTSFLFWGSKRGIYGVRLARDGLSVADDSDPFRIAGDGVEAPFLVKRDGRYYFFGSRGTCCAGAESTYHVVVGRSESLRGPYRNRKGTPLTEASGTTVLRGDDAFAGPGHNAVVRDHAGDDWLLYHAYERSNPWTGNGDVPRRVPMLDRLDWRDGWPRVRSGTPSRTVPVPRAGGNSSGASRFRSETPRE</sequence>
<gene>
    <name evidence="6" type="ORF">NDI79_07410</name>
</gene>
<dbReference type="PANTHER" id="PTHR43301:SF3">
    <property type="entry name" value="ARABINAN ENDO-1,5-ALPHA-L-ARABINOSIDASE A-RELATED"/>
    <property type="match status" value="1"/>
</dbReference>
<dbReference type="RefSeq" id="WP_310927850.1">
    <property type="nucleotide sequence ID" value="NZ_JAMQOQ010000002.1"/>
</dbReference>
<evidence type="ECO:0000313" key="7">
    <source>
        <dbReference type="Proteomes" id="UP001254813"/>
    </source>
</evidence>
<dbReference type="PROSITE" id="PS51318">
    <property type="entry name" value="TAT"/>
    <property type="match status" value="1"/>
</dbReference>
<evidence type="ECO:0000256" key="3">
    <source>
        <dbReference type="ARBA" id="ARBA00022801"/>
    </source>
</evidence>
<dbReference type="CDD" id="cd18616">
    <property type="entry name" value="GH43_ABN-like"/>
    <property type="match status" value="1"/>
</dbReference>
<dbReference type="EMBL" id="JAMQOQ010000002">
    <property type="protein sequence ID" value="MDS0293996.1"/>
    <property type="molecule type" value="Genomic_DNA"/>
</dbReference>
<keyword evidence="4" id="KW-0326">Glycosidase</keyword>
<comment type="pathway">
    <text evidence="1">Glycan metabolism; L-arabinan degradation.</text>
</comment>
<organism evidence="6 7">
    <name type="scientific">Halogeometricum luteum</name>
    <dbReference type="NCBI Taxonomy" id="2950537"/>
    <lineage>
        <taxon>Archaea</taxon>
        <taxon>Methanobacteriati</taxon>
        <taxon>Methanobacteriota</taxon>
        <taxon>Stenosarchaea group</taxon>
        <taxon>Halobacteria</taxon>
        <taxon>Halobacteriales</taxon>
        <taxon>Haloferacaceae</taxon>
        <taxon>Halogeometricum</taxon>
    </lineage>
</organism>
<dbReference type="Pfam" id="PF04616">
    <property type="entry name" value="Glyco_hydro_43"/>
    <property type="match status" value="1"/>
</dbReference>
<evidence type="ECO:0000256" key="4">
    <source>
        <dbReference type="ARBA" id="ARBA00023295"/>
    </source>
</evidence>
<keyword evidence="7" id="KW-1185">Reference proteome</keyword>
<protein>
    <submittedName>
        <fullName evidence="6">Family 43 glycosylhydrolase</fullName>
    </submittedName>
</protein>
<evidence type="ECO:0000313" key="6">
    <source>
        <dbReference type="EMBL" id="MDS0293996.1"/>
    </source>
</evidence>
<dbReference type="Gene3D" id="2.115.10.20">
    <property type="entry name" value="Glycosyl hydrolase domain, family 43"/>
    <property type="match status" value="1"/>
</dbReference>
<keyword evidence="3" id="KW-0378">Hydrolase</keyword>
<feature type="region of interest" description="Disordered" evidence="5">
    <location>
        <begin position="22"/>
        <end position="52"/>
    </location>
</feature>
<dbReference type="Proteomes" id="UP001254813">
    <property type="component" value="Unassembled WGS sequence"/>
</dbReference>
<dbReference type="InterPro" id="IPR006311">
    <property type="entry name" value="TAT_signal"/>
</dbReference>
<accession>A0ABU2FZN3</accession>
<dbReference type="InterPro" id="IPR050727">
    <property type="entry name" value="GH43_arabinanases"/>
</dbReference>